<dbReference type="EMBL" id="JACXZA010000014">
    <property type="protein sequence ID" value="MBD3922922.1"/>
    <property type="molecule type" value="Genomic_DNA"/>
</dbReference>
<dbReference type="RefSeq" id="WP_191207212.1">
    <property type="nucleotide sequence ID" value="NZ_JACXZA010000014.1"/>
</dbReference>
<dbReference type="Proteomes" id="UP000609346">
    <property type="component" value="Unassembled WGS sequence"/>
</dbReference>
<organism evidence="1 2">
    <name type="scientific">Paenibacillus terricola</name>
    <dbReference type="NCBI Taxonomy" id="2763503"/>
    <lineage>
        <taxon>Bacteria</taxon>
        <taxon>Bacillati</taxon>
        <taxon>Bacillota</taxon>
        <taxon>Bacilli</taxon>
        <taxon>Bacillales</taxon>
        <taxon>Paenibacillaceae</taxon>
        <taxon>Paenibacillus</taxon>
    </lineage>
</organism>
<gene>
    <name evidence="1" type="ORF">H8B09_29715</name>
</gene>
<proteinExistence type="predicted"/>
<accession>A0ABR8N425</accession>
<protein>
    <submittedName>
        <fullName evidence="1">Uncharacterized protein</fullName>
    </submittedName>
</protein>
<comment type="caution">
    <text evidence="1">The sequence shown here is derived from an EMBL/GenBank/DDBJ whole genome shotgun (WGS) entry which is preliminary data.</text>
</comment>
<reference evidence="1 2" key="1">
    <citation type="submission" date="2020-09" db="EMBL/GenBank/DDBJ databases">
        <title>Paenibacillus sp. strain PR3 16S rRNA gene Genome sequencing and assembly.</title>
        <authorList>
            <person name="Kim J."/>
        </authorList>
    </citation>
    <scope>NUCLEOTIDE SEQUENCE [LARGE SCALE GENOMIC DNA]</scope>
    <source>
        <strain evidence="1 2">PR3</strain>
    </source>
</reference>
<sequence>MAILDYQLILFPKGNKPELTENGMDFIGPNNFNFNKAVSVIRSIEFVKNYSPESKWPSFDDICYYCFDNGKSIVEIQINSGVQEEKAELISIRTNIFKDTGSIEIAIEICKKLCEDLDLLIWDMKLKDLINIEDKISIMKTLKRFKLLRAK</sequence>
<name>A0ABR8N425_9BACL</name>
<keyword evidence="2" id="KW-1185">Reference proteome</keyword>
<evidence type="ECO:0000313" key="1">
    <source>
        <dbReference type="EMBL" id="MBD3922922.1"/>
    </source>
</evidence>
<evidence type="ECO:0000313" key="2">
    <source>
        <dbReference type="Proteomes" id="UP000609346"/>
    </source>
</evidence>